<dbReference type="AlphaFoldDB" id="A0A3N4NJR5"/>
<feature type="domain" description="Reverse transcriptase" evidence="1">
    <location>
        <begin position="1"/>
        <end position="208"/>
    </location>
</feature>
<protein>
    <submittedName>
        <fullName evidence="2">Reverse transcriptase</fullName>
    </submittedName>
</protein>
<name>A0A3N4NJR5_9GAMM</name>
<dbReference type="GO" id="GO:0003964">
    <property type="term" value="F:RNA-directed DNA polymerase activity"/>
    <property type="evidence" value="ECO:0007669"/>
    <property type="project" value="UniProtKB-KW"/>
</dbReference>
<evidence type="ECO:0000313" key="2">
    <source>
        <dbReference type="EMBL" id="RPD91759.1"/>
    </source>
</evidence>
<accession>A0A3N4NJR5</accession>
<proteinExistence type="predicted"/>
<dbReference type="InterPro" id="IPR043502">
    <property type="entry name" value="DNA/RNA_pol_sf"/>
</dbReference>
<dbReference type="OrthoDB" id="7862649at2"/>
<keyword evidence="2" id="KW-0808">Transferase</keyword>
<dbReference type="EMBL" id="RMVG01000039">
    <property type="protein sequence ID" value="RPD91759.1"/>
    <property type="molecule type" value="Genomic_DNA"/>
</dbReference>
<dbReference type="SUPFAM" id="SSF56672">
    <property type="entry name" value="DNA/RNA polymerases"/>
    <property type="match status" value="1"/>
</dbReference>
<sequence length="255" mass="28833">MNTENEWLHKFEIKPGRWVYIPNEATLKQGKLIHAYIRSKWKSPPYMFHLREGGHVAAANHHVQKKYFALIDIQDFFGATSQSRITRALGNLIPYDKARKIAKLSTVKNQNGNGLKHVIPYGYPQSPILASFCFHQSFCGNIIKNISKSGDIYVSIYMDDILLSGNDLGRLEDTFKAVNEALVKSGYTVNRSKTQLPSTIVNVFNLELSQNSLRISAKRIVDFLQAYISSSHPPEKKGIASYVGSVNKEQARLFK</sequence>
<dbReference type="InterPro" id="IPR000477">
    <property type="entry name" value="RT_dom"/>
</dbReference>
<dbReference type="RefSeq" id="WP_123803218.1">
    <property type="nucleotide sequence ID" value="NZ_RMVG01000039.1"/>
</dbReference>
<evidence type="ECO:0000313" key="3">
    <source>
        <dbReference type="Proteomes" id="UP000281332"/>
    </source>
</evidence>
<dbReference type="Proteomes" id="UP000281332">
    <property type="component" value="Unassembled WGS sequence"/>
</dbReference>
<keyword evidence="2" id="KW-0695">RNA-directed DNA polymerase</keyword>
<dbReference type="PROSITE" id="PS50878">
    <property type="entry name" value="RT_POL"/>
    <property type="match status" value="1"/>
</dbReference>
<gene>
    <name evidence="2" type="ORF">BBB56_23115</name>
</gene>
<evidence type="ECO:0000259" key="1">
    <source>
        <dbReference type="PROSITE" id="PS50878"/>
    </source>
</evidence>
<reference evidence="2 3" key="1">
    <citation type="submission" date="2018-11" db="EMBL/GenBank/DDBJ databases">
        <title>Whole genome sequencing of Pantoea sp. RIT388.</title>
        <authorList>
            <person name="Gan H.M."/>
            <person name="Hudson A.O."/>
        </authorList>
    </citation>
    <scope>NUCLEOTIDE SEQUENCE [LARGE SCALE GENOMIC DNA]</scope>
    <source>
        <strain evidence="2 3">RIT388</strain>
    </source>
</reference>
<dbReference type="InterPro" id="IPR043128">
    <property type="entry name" value="Rev_trsase/Diguanyl_cyclase"/>
</dbReference>
<comment type="caution">
    <text evidence="2">The sequence shown here is derived from an EMBL/GenBank/DDBJ whole genome shotgun (WGS) entry which is preliminary data.</text>
</comment>
<dbReference type="Gene3D" id="3.30.70.270">
    <property type="match status" value="1"/>
</dbReference>
<keyword evidence="3" id="KW-1185">Reference proteome</keyword>
<keyword evidence="2" id="KW-0548">Nucleotidyltransferase</keyword>
<dbReference type="Pfam" id="PF00078">
    <property type="entry name" value="RVT_1"/>
    <property type="match status" value="1"/>
</dbReference>
<organism evidence="2 3">
    <name type="scientific">Candidatus Pantoea deserta</name>
    <dbReference type="NCBI Taxonomy" id="1869313"/>
    <lineage>
        <taxon>Bacteria</taxon>
        <taxon>Pseudomonadati</taxon>
        <taxon>Pseudomonadota</taxon>
        <taxon>Gammaproteobacteria</taxon>
        <taxon>Enterobacterales</taxon>
        <taxon>Erwiniaceae</taxon>
        <taxon>Pantoea</taxon>
    </lineage>
</organism>